<evidence type="ECO:0000256" key="7">
    <source>
        <dbReference type="ARBA" id="ARBA00023014"/>
    </source>
</evidence>
<keyword evidence="13" id="KW-1185">Reference proteome</keyword>
<feature type="binding site" evidence="8">
    <location>
        <position position="10"/>
    </location>
    <ligand>
        <name>[4Fe-4S] cluster</name>
        <dbReference type="ChEBI" id="CHEBI:49883"/>
        <label>1</label>
    </ligand>
</feature>
<dbReference type="GO" id="GO:0046872">
    <property type="term" value="F:metal ion binding"/>
    <property type="evidence" value="ECO:0007669"/>
    <property type="project" value="UniProtKB-KW"/>
</dbReference>
<dbReference type="PROSITE" id="PS51918">
    <property type="entry name" value="RADICAL_SAM"/>
    <property type="match status" value="1"/>
</dbReference>
<dbReference type="GO" id="GO:0006400">
    <property type="term" value="P:tRNA modification"/>
    <property type="evidence" value="ECO:0007669"/>
    <property type="project" value="InterPro"/>
</dbReference>
<dbReference type="KEGG" id="kol:Kole_1561"/>
<dbReference type="SUPFAM" id="SSF102114">
    <property type="entry name" value="Radical SAM enzymes"/>
    <property type="match status" value="1"/>
</dbReference>
<evidence type="ECO:0000256" key="4">
    <source>
        <dbReference type="ARBA" id="ARBA00022691"/>
    </source>
</evidence>
<keyword evidence="5 8" id="KW-0479">Metal-binding</keyword>
<dbReference type="Pfam" id="PF00919">
    <property type="entry name" value="UPF0004"/>
    <property type="match status" value="1"/>
</dbReference>
<sequence>MRIGTLVLGCPKNIADMDNFKGIMLKRGHEFANGVESAGIVVIDTCGFIDEAKKESIEEILRLCSFKEEKPDLKVIAVGCLVQRYYRELKEGIPEIDGLIGVTSPEKLADLIEAGNFFFIEKPSTVYDFKFRTYGKPYSYVKIGDGCDRGCAFCSIPSFKGSSRSRPIEEIEKEVCFLVSEGIREIVLVSQDTTQYGVDIYGKQALPDLLKSLNEIPGDFWIRVMYLHPDHLTEGIINSILKLEKVVNYFDVPVQSGSDYILKRMGRTKKAGELKAMFEKIRAKESDVTLRTTIMVGFPGETRRTFEETLEFVNDVKFDKLGGFVYSPEEGTPAYSFKMTIDENMARQYLDELLDLQDEISYELNQRHFGKVLKVLIEENTEEVMIGRSPHFAPEIDGSIFLKRADEAGEFVMCRITGVYEHDLEGVIVDESA</sequence>
<accession>C5CES1</accession>
<dbReference type="FunFam" id="3.80.30.20:FF:000001">
    <property type="entry name" value="tRNA-2-methylthio-N(6)-dimethylallyladenosine synthase 2"/>
    <property type="match status" value="1"/>
</dbReference>
<keyword evidence="7 8" id="KW-0411">Iron-sulfur</keyword>
<evidence type="ECO:0000256" key="6">
    <source>
        <dbReference type="ARBA" id="ARBA00023004"/>
    </source>
</evidence>
<feature type="domain" description="TRAM" evidence="9">
    <location>
        <begin position="366"/>
        <end position="430"/>
    </location>
</feature>
<dbReference type="AlphaFoldDB" id="C5CES1"/>
<dbReference type="HOGENOM" id="CLU_018697_0_1_0"/>
<dbReference type="InterPro" id="IPR007197">
    <property type="entry name" value="rSAM"/>
</dbReference>
<comment type="function">
    <text evidence="8">Catalyzes the methylthiolation of an aspartic acid residue of ribosomal protein uS12.</text>
</comment>
<dbReference type="InterPro" id="IPR013848">
    <property type="entry name" value="Methylthiotransferase_N"/>
</dbReference>
<feature type="binding site" evidence="8">
    <location>
        <position position="80"/>
    </location>
    <ligand>
        <name>[4Fe-4S] cluster</name>
        <dbReference type="ChEBI" id="CHEBI:49883"/>
        <label>1</label>
    </ligand>
</feature>
<evidence type="ECO:0000259" key="9">
    <source>
        <dbReference type="PROSITE" id="PS50926"/>
    </source>
</evidence>
<dbReference type="PANTHER" id="PTHR43837">
    <property type="entry name" value="RIBOSOMAL PROTEIN S12 METHYLTHIOTRANSFERASE RIMO"/>
    <property type="match status" value="1"/>
</dbReference>
<dbReference type="RefSeq" id="WP_015868896.1">
    <property type="nucleotide sequence ID" value="NC_012785.1"/>
</dbReference>
<dbReference type="PROSITE" id="PS01278">
    <property type="entry name" value="MTTASE_RADICAL"/>
    <property type="match status" value="1"/>
</dbReference>
<dbReference type="SFLD" id="SFLDG01082">
    <property type="entry name" value="B12-binding_domain_containing"/>
    <property type="match status" value="1"/>
</dbReference>
<keyword evidence="4 8" id="KW-0949">S-adenosyl-L-methionine</keyword>
<dbReference type="InterPro" id="IPR005840">
    <property type="entry name" value="Ribosomal_uS12_MeSTrfase_RimO"/>
</dbReference>
<dbReference type="SFLD" id="SFLDG01061">
    <property type="entry name" value="methylthiotransferase"/>
    <property type="match status" value="1"/>
</dbReference>
<dbReference type="CDD" id="cd01335">
    <property type="entry name" value="Radical_SAM"/>
    <property type="match status" value="1"/>
</dbReference>
<dbReference type="SFLD" id="SFLDF00274">
    <property type="entry name" value="ribosomal_protein_S12_methylth"/>
    <property type="match status" value="1"/>
</dbReference>
<dbReference type="EMBL" id="CP001634">
    <property type="protein sequence ID" value="ACR80251.1"/>
    <property type="molecule type" value="Genomic_DNA"/>
</dbReference>
<dbReference type="Proteomes" id="UP000002382">
    <property type="component" value="Chromosome"/>
</dbReference>
<dbReference type="Pfam" id="PF04055">
    <property type="entry name" value="Radical_SAM"/>
    <property type="match status" value="1"/>
</dbReference>
<name>C5CES1_KOSOT</name>
<dbReference type="NCBIfam" id="TIGR01125">
    <property type="entry name" value="30S ribosomal protein S12 methylthiotransferase RimO"/>
    <property type="match status" value="1"/>
</dbReference>
<comment type="catalytic activity">
    <reaction evidence="8">
        <text>L-aspartate(89)-[ribosomal protein uS12]-hydrogen + (sulfur carrier)-SH + AH2 + 2 S-adenosyl-L-methionine = 3-methylsulfanyl-L-aspartate(89)-[ribosomal protein uS12]-hydrogen + (sulfur carrier)-H + 5'-deoxyadenosine + L-methionine + A + S-adenosyl-L-homocysteine + 2 H(+)</text>
        <dbReference type="Rhea" id="RHEA:37087"/>
        <dbReference type="Rhea" id="RHEA-COMP:10460"/>
        <dbReference type="Rhea" id="RHEA-COMP:10461"/>
        <dbReference type="Rhea" id="RHEA-COMP:14737"/>
        <dbReference type="Rhea" id="RHEA-COMP:14739"/>
        <dbReference type="ChEBI" id="CHEBI:13193"/>
        <dbReference type="ChEBI" id="CHEBI:15378"/>
        <dbReference type="ChEBI" id="CHEBI:17319"/>
        <dbReference type="ChEBI" id="CHEBI:17499"/>
        <dbReference type="ChEBI" id="CHEBI:29917"/>
        <dbReference type="ChEBI" id="CHEBI:29961"/>
        <dbReference type="ChEBI" id="CHEBI:57844"/>
        <dbReference type="ChEBI" id="CHEBI:57856"/>
        <dbReference type="ChEBI" id="CHEBI:59789"/>
        <dbReference type="ChEBI" id="CHEBI:64428"/>
        <dbReference type="ChEBI" id="CHEBI:73599"/>
        <dbReference type="EC" id="2.8.4.4"/>
    </reaction>
</comment>
<gene>
    <name evidence="8" type="primary">rimO</name>
    <name evidence="12" type="ordered locus">Kole_1561</name>
</gene>
<dbReference type="InterPro" id="IPR006638">
    <property type="entry name" value="Elp3/MiaA/NifB-like_rSAM"/>
</dbReference>
<evidence type="ECO:0000259" key="11">
    <source>
        <dbReference type="PROSITE" id="PS51918"/>
    </source>
</evidence>
<evidence type="ECO:0000256" key="5">
    <source>
        <dbReference type="ARBA" id="ARBA00022723"/>
    </source>
</evidence>
<dbReference type="NCBIfam" id="TIGR00089">
    <property type="entry name" value="MiaB/RimO family radical SAM methylthiotransferase"/>
    <property type="match status" value="1"/>
</dbReference>
<evidence type="ECO:0000313" key="13">
    <source>
        <dbReference type="Proteomes" id="UP000002382"/>
    </source>
</evidence>
<keyword evidence="1 8" id="KW-0004">4Fe-4S</keyword>
<dbReference type="InterPro" id="IPR023404">
    <property type="entry name" value="rSAM_horseshoe"/>
</dbReference>
<protein>
    <recommendedName>
        <fullName evidence="8">Ribosomal protein uS12 methylthiotransferase RimO</fullName>
        <shortName evidence="8">uS12 MTTase</shortName>
        <shortName evidence="8">uS12 methylthiotransferase</shortName>
        <ecNumber evidence="8">2.8.4.4</ecNumber>
    </recommendedName>
    <alternativeName>
        <fullName evidence="8">Ribosomal protein uS12 (aspartate-C(3))-methylthiotransferase</fullName>
    </alternativeName>
    <alternativeName>
        <fullName evidence="8">Ribosome maturation factor RimO</fullName>
    </alternativeName>
</protein>
<dbReference type="InterPro" id="IPR020612">
    <property type="entry name" value="Methylthiotransferase_CS"/>
</dbReference>
<keyword evidence="2 8" id="KW-0963">Cytoplasm</keyword>
<evidence type="ECO:0000256" key="1">
    <source>
        <dbReference type="ARBA" id="ARBA00022485"/>
    </source>
</evidence>
<evidence type="ECO:0000256" key="8">
    <source>
        <dbReference type="HAMAP-Rule" id="MF_01865"/>
    </source>
</evidence>
<proteinExistence type="inferred from homology"/>
<dbReference type="GO" id="GO:0035599">
    <property type="term" value="F:aspartic acid methylthiotransferase activity"/>
    <property type="evidence" value="ECO:0007669"/>
    <property type="project" value="TreeGrafter"/>
</dbReference>
<feature type="domain" description="Radical SAM core" evidence="11">
    <location>
        <begin position="133"/>
        <end position="363"/>
    </location>
</feature>
<dbReference type="Pfam" id="PF18693">
    <property type="entry name" value="TRAM_2"/>
    <property type="match status" value="1"/>
</dbReference>
<evidence type="ECO:0000256" key="2">
    <source>
        <dbReference type="ARBA" id="ARBA00022490"/>
    </source>
</evidence>
<dbReference type="SMART" id="SM00729">
    <property type="entry name" value="Elp3"/>
    <property type="match status" value="1"/>
</dbReference>
<dbReference type="GO" id="GO:0005829">
    <property type="term" value="C:cytosol"/>
    <property type="evidence" value="ECO:0007669"/>
    <property type="project" value="TreeGrafter"/>
</dbReference>
<reference evidence="12 13" key="1">
    <citation type="submission" date="2009-06" db="EMBL/GenBank/DDBJ databases">
        <title>Complete sequence of Thermotogales bacterium TBF 19.5.1.</title>
        <authorList>
            <consortium name="US DOE Joint Genome Institute"/>
            <person name="Lucas S."/>
            <person name="Copeland A."/>
            <person name="Lapidus A."/>
            <person name="Glavina del Rio T."/>
            <person name="Tice H."/>
            <person name="Bruce D."/>
            <person name="Goodwin L."/>
            <person name="Pitluck S."/>
            <person name="Chertkov O."/>
            <person name="Brettin T."/>
            <person name="Detter J.C."/>
            <person name="Han C."/>
            <person name="Schmutz J."/>
            <person name="Larimer F."/>
            <person name="Land M."/>
            <person name="Hauser L."/>
            <person name="Kyrpides N."/>
            <person name="Ovchinnikova G."/>
            <person name="Noll K."/>
        </authorList>
    </citation>
    <scope>NUCLEOTIDE SEQUENCE [LARGE SCALE GENOMIC DNA]</scope>
    <source>
        <strain evidence="13">ATCC BAA-1733 / DSM 21960 / TBF 19.5.1</strain>
    </source>
</reference>
<reference evidence="12 13" key="2">
    <citation type="journal article" date="2011" name="J. Bacteriol.">
        <title>Genome Sequence of Kosmotoga olearia Strain TBF 19.5.1, a Thermophilic Bacterium with a Wide Growth Temperature Range, Isolated from the Troll B Oil Platform in the North Sea.</title>
        <authorList>
            <person name="Swithers K.S."/>
            <person name="Dipippo J.L."/>
            <person name="Bruce D.C."/>
            <person name="Detter C."/>
            <person name="Tapia R."/>
            <person name="Han S."/>
            <person name="Goodwin L.A."/>
            <person name="Han J."/>
            <person name="Woyke T."/>
            <person name="Pitluck S."/>
            <person name="Pennacchio L."/>
            <person name="Nolan M."/>
            <person name="Mikhailova N."/>
            <person name="Land M.L."/>
            <person name="Nesbo C.L."/>
            <person name="Gogarten J.P."/>
            <person name="Noll K.M."/>
        </authorList>
    </citation>
    <scope>NUCLEOTIDE SEQUENCE [LARGE SCALE GENOMIC DNA]</scope>
    <source>
        <strain evidence="13">ATCC BAA-1733 / DSM 21960 / TBF 19.5.1</strain>
    </source>
</reference>
<comment type="cofactor">
    <cofactor evidence="8">
        <name>[4Fe-4S] cluster</name>
        <dbReference type="ChEBI" id="CHEBI:49883"/>
    </cofactor>
    <text evidence="8">Binds 2 [4Fe-4S] clusters. One cluster is coordinated with 3 cysteines and an exchangeable S-adenosyl-L-methionine.</text>
</comment>
<keyword evidence="6 8" id="KW-0408">Iron</keyword>
<dbReference type="InterPro" id="IPR002792">
    <property type="entry name" value="TRAM_dom"/>
</dbReference>
<feature type="binding site" evidence="8">
    <location>
        <position position="46"/>
    </location>
    <ligand>
        <name>[4Fe-4S] cluster</name>
        <dbReference type="ChEBI" id="CHEBI:49883"/>
        <label>1</label>
    </ligand>
</feature>
<feature type="domain" description="MTTase N-terminal" evidence="10">
    <location>
        <begin position="1"/>
        <end position="117"/>
    </location>
</feature>
<feature type="binding site" evidence="8">
    <location>
        <position position="147"/>
    </location>
    <ligand>
        <name>[4Fe-4S] cluster</name>
        <dbReference type="ChEBI" id="CHEBI:49883"/>
        <label>2</label>
        <note>4Fe-4S-S-AdoMet</note>
    </ligand>
</feature>
<dbReference type="PANTHER" id="PTHR43837:SF1">
    <property type="entry name" value="RIBOSOMAL PROTEIN US12 METHYLTHIOTRANSFERASE RIMO"/>
    <property type="match status" value="1"/>
</dbReference>
<dbReference type="GO" id="GO:0051539">
    <property type="term" value="F:4 iron, 4 sulfur cluster binding"/>
    <property type="evidence" value="ECO:0007669"/>
    <property type="project" value="UniProtKB-UniRule"/>
</dbReference>
<dbReference type="PROSITE" id="PS51449">
    <property type="entry name" value="MTTASE_N"/>
    <property type="match status" value="1"/>
</dbReference>
<feature type="binding site" evidence="8">
    <location>
        <position position="154"/>
    </location>
    <ligand>
        <name>[4Fe-4S] cluster</name>
        <dbReference type="ChEBI" id="CHEBI:49883"/>
        <label>2</label>
        <note>4Fe-4S-S-AdoMet</note>
    </ligand>
</feature>
<dbReference type="HAMAP" id="MF_01865">
    <property type="entry name" value="MTTase_RimO"/>
    <property type="match status" value="1"/>
</dbReference>
<organism evidence="12 13">
    <name type="scientific">Kosmotoga olearia (strain ATCC BAA-1733 / DSM 21960 / TBF 19.5.1)</name>
    <dbReference type="NCBI Taxonomy" id="521045"/>
    <lineage>
        <taxon>Bacteria</taxon>
        <taxon>Thermotogati</taxon>
        <taxon>Thermotogota</taxon>
        <taxon>Thermotogae</taxon>
        <taxon>Kosmotogales</taxon>
        <taxon>Kosmotogaceae</taxon>
        <taxon>Kosmotoga</taxon>
    </lineage>
</organism>
<evidence type="ECO:0000313" key="12">
    <source>
        <dbReference type="EMBL" id="ACR80251.1"/>
    </source>
</evidence>
<dbReference type="GO" id="GO:0103039">
    <property type="term" value="F:protein methylthiotransferase activity"/>
    <property type="evidence" value="ECO:0007669"/>
    <property type="project" value="UniProtKB-EC"/>
</dbReference>
<dbReference type="InterPro" id="IPR012340">
    <property type="entry name" value="NA-bd_OB-fold"/>
</dbReference>
<evidence type="ECO:0000256" key="3">
    <source>
        <dbReference type="ARBA" id="ARBA00022679"/>
    </source>
</evidence>
<dbReference type="eggNOG" id="COG0621">
    <property type="taxonomic scope" value="Bacteria"/>
</dbReference>
<dbReference type="STRING" id="521045.Kole_1561"/>
<evidence type="ECO:0000259" key="10">
    <source>
        <dbReference type="PROSITE" id="PS51449"/>
    </source>
</evidence>
<dbReference type="Gene3D" id="2.40.50.140">
    <property type="entry name" value="Nucleic acid-binding proteins"/>
    <property type="match status" value="1"/>
</dbReference>
<dbReference type="InterPro" id="IPR058240">
    <property type="entry name" value="rSAM_sf"/>
</dbReference>
<dbReference type="OrthoDB" id="9805215at2"/>
<keyword evidence="3 8" id="KW-0808">Transferase</keyword>
<comment type="subcellular location">
    <subcellularLocation>
        <location evidence="8">Cytoplasm</location>
    </subcellularLocation>
</comment>
<dbReference type="SFLD" id="SFLDS00029">
    <property type="entry name" value="Radical_SAM"/>
    <property type="match status" value="1"/>
</dbReference>
<dbReference type="InterPro" id="IPR038135">
    <property type="entry name" value="Methylthiotransferase_N_sf"/>
</dbReference>
<dbReference type="PROSITE" id="PS50926">
    <property type="entry name" value="TRAM"/>
    <property type="match status" value="1"/>
</dbReference>
<comment type="similarity">
    <text evidence="8">Belongs to the methylthiotransferase family. RimO subfamily.</text>
</comment>
<dbReference type="EC" id="2.8.4.4" evidence="8"/>
<feature type="binding site" evidence="8">
    <location>
        <position position="151"/>
    </location>
    <ligand>
        <name>[4Fe-4S] cluster</name>
        <dbReference type="ChEBI" id="CHEBI:49883"/>
        <label>2</label>
        <note>4Fe-4S-S-AdoMet</note>
    </ligand>
</feature>
<dbReference type="Gene3D" id="3.40.50.12160">
    <property type="entry name" value="Methylthiotransferase, N-terminal domain"/>
    <property type="match status" value="1"/>
</dbReference>
<dbReference type="Gene3D" id="3.80.30.20">
    <property type="entry name" value="tm_1862 like domain"/>
    <property type="match status" value="1"/>
</dbReference>
<dbReference type="InterPro" id="IPR005839">
    <property type="entry name" value="Methylthiotransferase"/>
</dbReference>